<comment type="subunit">
    <text evidence="10">Monomer.</text>
</comment>
<feature type="short sequence motif" description="'HIGH' region" evidence="10">
    <location>
        <begin position="57"/>
        <end position="67"/>
    </location>
</feature>
<dbReference type="InterPro" id="IPR009008">
    <property type="entry name" value="Val/Leu/Ile-tRNA-synth_edit"/>
</dbReference>
<dbReference type="InterPro" id="IPR002300">
    <property type="entry name" value="aa-tRNA-synth_Ia"/>
</dbReference>
<dbReference type="EMBL" id="REFO01000010">
    <property type="protein sequence ID" value="RMA97620.1"/>
    <property type="molecule type" value="Genomic_DNA"/>
</dbReference>
<accession>A0A3M0BJW3</accession>
<comment type="function">
    <text evidence="8 10">Catalyzes the attachment of isoleucine to tRNA(Ile). As IleRS can inadvertently accommodate and process structurally similar amino acids such as valine, to avoid such errors it has two additional distinct tRNA(Ile)-dependent editing activities. One activity is designated as 'pretransfer' editing and involves the hydrolysis of activated Val-AMP. The other activity is designated 'posttransfer' editing and involves deacylation of mischarged Val-tRNA(Ile).</text>
</comment>
<evidence type="ECO:0000259" key="12">
    <source>
        <dbReference type="Pfam" id="PF06827"/>
    </source>
</evidence>
<dbReference type="SUPFAM" id="SSF47323">
    <property type="entry name" value="Anticodon-binding domain of a subclass of class I aminoacyl-tRNA synthetases"/>
    <property type="match status" value="1"/>
</dbReference>
<dbReference type="InterPro" id="IPR002301">
    <property type="entry name" value="Ile-tRNA-ligase"/>
</dbReference>
<evidence type="ECO:0000313" key="14">
    <source>
        <dbReference type="EMBL" id="RMA97620.1"/>
    </source>
</evidence>
<keyword evidence="10" id="KW-0479">Metal-binding</keyword>
<dbReference type="Gene3D" id="3.40.50.620">
    <property type="entry name" value="HUPs"/>
    <property type="match status" value="2"/>
</dbReference>
<dbReference type="GO" id="GO:0006428">
    <property type="term" value="P:isoleucyl-tRNA aminoacylation"/>
    <property type="evidence" value="ECO:0007669"/>
    <property type="project" value="UniProtKB-UniRule"/>
</dbReference>
<dbReference type="FunFam" id="3.40.50.620:FF:000152">
    <property type="entry name" value="Isoleucine--tRNA ligase"/>
    <property type="match status" value="1"/>
</dbReference>
<dbReference type="Pfam" id="PF06827">
    <property type="entry name" value="zf-FPG_IleRS"/>
    <property type="match status" value="1"/>
</dbReference>
<dbReference type="InterPro" id="IPR010663">
    <property type="entry name" value="Znf_FPG/IleRS"/>
</dbReference>
<evidence type="ECO:0000256" key="6">
    <source>
        <dbReference type="ARBA" id="ARBA00022917"/>
    </source>
</evidence>
<comment type="domain">
    <text evidence="10">IleRS has two distinct active sites: one for aminoacylation and one for editing. The misactivated valine is translocated from the active site to the editing site, which sterically excludes the correctly activated isoleucine. The single editing site contains two valyl binding pockets, one specific for each substrate (Val-AMP or Val-tRNA(Ile)).</text>
</comment>
<dbReference type="Pfam" id="PF08264">
    <property type="entry name" value="Anticodon_1"/>
    <property type="match status" value="1"/>
</dbReference>
<comment type="cofactor">
    <cofactor evidence="10">
        <name>Zn(2+)</name>
        <dbReference type="ChEBI" id="CHEBI:29105"/>
    </cofactor>
    <text evidence="10">Binds 1 zinc ion per subunit.</text>
</comment>
<evidence type="ECO:0000313" key="15">
    <source>
        <dbReference type="Proteomes" id="UP000280842"/>
    </source>
</evidence>
<dbReference type="AlphaFoldDB" id="A0A3M0BJW3"/>
<dbReference type="PANTHER" id="PTHR42765">
    <property type="entry name" value="SOLEUCYL-TRNA SYNTHETASE"/>
    <property type="match status" value="1"/>
</dbReference>
<keyword evidence="5 10" id="KW-0067">ATP-binding</keyword>
<evidence type="ECO:0000256" key="1">
    <source>
        <dbReference type="ARBA" id="ARBA00006887"/>
    </source>
</evidence>
<feature type="domain" description="Methionyl/Valyl/Leucyl/Isoleucyl-tRNA synthetase anticodon-binding" evidence="13">
    <location>
        <begin position="692"/>
        <end position="849"/>
    </location>
</feature>
<organism evidence="14 15">
    <name type="scientific">Hydrogenothermus marinus</name>
    <dbReference type="NCBI Taxonomy" id="133270"/>
    <lineage>
        <taxon>Bacteria</taxon>
        <taxon>Pseudomonadati</taxon>
        <taxon>Aquificota</taxon>
        <taxon>Aquificia</taxon>
        <taxon>Aquificales</taxon>
        <taxon>Hydrogenothermaceae</taxon>
        <taxon>Hydrogenothermus</taxon>
    </lineage>
</organism>
<keyword evidence="6 10" id="KW-0648">Protein biosynthesis</keyword>
<dbReference type="CDD" id="cd07960">
    <property type="entry name" value="Anticodon_Ia_Ile_BEm"/>
    <property type="match status" value="1"/>
</dbReference>
<dbReference type="GO" id="GO:0000049">
    <property type="term" value="F:tRNA binding"/>
    <property type="evidence" value="ECO:0007669"/>
    <property type="project" value="InterPro"/>
</dbReference>
<dbReference type="InterPro" id="IPR033708">
    <property type="entry name" value="Anticodon_Ile_BEm"/>
</dbReference>
<evidence type="ECO:0000256" key="9">
    <source>
        <dbReference type="ARBA" id="ARBA00048359"/>
    </source>
</evidence>
<dbReference type="NCBIfam" id="TIGR00392">
    <property type="entry name" value="ileS"/>
    <property type="match status" value="1"/>
</dbReference>
<feature type="domain" description="Aminoacyl-tRNA synthetase class Ia" evidence="11">
    <location>
        <begin position="28"/>
        <end position="647"/>
    </location>
</feature>
<dbReference type="SUPFAM" id="SSF50677">
    <property type="entry name" value="ValRS/IleRS/LeuRS editing domain"/>
    <property type="match status" value="1"/>
</dbReference>
<keyword evidence="10" id="KW-0862">Zinc</keyword>
<evidence type="ECO:0000259" key="11">
    <source>
        <dbReference type="Pfam" id="PF00133"/>
    </source>
</evidence>
<name>A0A3M0BJW3_9AQUI</name>
<evidence type="ECO:0000256" key="8">
    <source>
        <dbReference type="ARBA" id="ARBA00025217"/>
    </source>
</evidence>
<dbReference type="GO" id="GO:0005524">
    <property type="term" value="F:ATP binding"/>
    <property type="evidence" value="ECO:0007669"/>
    <property type="project" value="UniProtKB-UniRule"/>
</dbReference>
<keyword evidence="2 10" id="KW-0963">Cytoplasm</keyword>
<keyword evidence="3 10" id="KW-0436">Ligase</keyword>
<evidence type="ECO:0000256" key="3">
    <source>
        <dbReference type="ARBA" id="ARBA00022598"/>
    </source>
</evidence>
<proteinExistence type="inferred from homology"/>
<dbReference type="InterPro" id="IPR001412">
    <property type="entry name" value="aa-tRNA-synth_I_CS"/>
</dbReference>
<protein>
    <recommendedName>
        <fullName evidence="10">Isoleucine--tRNA ligase</fullName>
        <ecNumber evidence="10">6.1.1.5</ecNumber>
    </recommendedName>
    <alternativeName>
        <fullName evidence="10">Isoleucyl-tRNA synthetase</fullName>
        <shortName evidence="10">IleRS</shortName>
    </alternativeName>
</protein>
<feature type="binding site" evidence="10">
    <location>
        <position position="926"/>
    </location>
    <ligand>
        <name>Zn(2+)</name>
        <dbReference type="ChEBI" id="CHEBI:29105"/>
    </ligand>
</feature>
<keyword evidence="15" id="KW-1185">Reference proteome</keyword>
<dbReference type="PRINTS" id="PR00984">
    <property type="entry name" value="TRNASYNTHILE"/>
</dbReference>
<keyword evidence="4 10" id="KW-0547">Nucleotide-binding</keyword>
<dbReference type="InterPro" id="IPR050081">
    <property type="entry name" value="Ile-tRNA_ligase"/>
</dbReference>
<dbReference type="PANTHER" id="PTHR42765:SF1">
    <property type="entry name" value="ISOLEUCINE--TRNA LIGASE, MITOCHONDRIAL"/>
    <property type="match status" value="1"/>
</dbReference>
<dbReference type="InterPro" id="IPR009080">
    <property type="entry name" value="tRNAsynth_Ia_anticodon-bd"/>
</dbReference>
<comment type="subcellular location">
    <subcellularLocation>
        <location evidence="10">Cytoplasm</location>
    </subcellularLocation>
</comment>
<dbReference type="PROSITE" id="PS00178">
    <property type="entry name" value="AA_TRNA_LIGASE_I"/>
    <property type="match status" value="1"/>
</dbReference>
<reference evidence="14 15" key="1">
    <citation type="submission" date="2018-10" db="EMBL/GenBank/DDBJ databases">
        <title>Genomic Encyclopedia of Archaeal and Bacterial Type Strains, Phase II (KMG-II): from individual species to whole genera.</title>
        <authorList>
            <person name="Goeker M."/>
        </authorList>
    </citation>
    <scope>NUCLEOTIDE SEQUENCE [LARGE SCALE GENOMIC DNA]</scope>
    <source>
        <strain evidence="14 15">VM1</strain>
    </source>
</reference>
<feature type="binding site" evidence="10">
    <location>
        <position position="612"/>
    </location>
    <ligand>
        <name>ATP</name>
        <dbReference type="ChEBI" id="CHEBI:30616"/>
    </ligand>
</feature>
<dbReference type="GO" id="GO:0002161">
    <property type="term" value="F:aminoacyl-tRNA deacylase activity"/>
    <property type="evidence" value="ECO:0007669"/>
    <property type="project" value="InterPro"/>
</dbReference>
<dbReference type="CDD" id="cd00818">
    <property type="entry name" value="IleRS_core"/>
    <property type="match status" value="1"/>
</dbReference>
<dbReference type="GO" id="GO:0004822">
    <property type="term" value="F:isoleucine-tRNA ligase activity"/>
    <property type="evidence" value="ECO:0007669"/>
    <property type="project" value="UniProtKB-UniRule"/>
</dbReference>
<dbReference type="InterPro" id="IPR013155">
    <property type="entry name" value="M/V/L/I-tRNA-synth_anticd-bd"/>
</dbReference>
<feature type="short sequence motif" description="'KMSKS' region" evidence="10">
    <location>
        <begin position="609"/>
        <end position="613"/>
    </location>
</feature>
<sequence>MDWKDTLNLPTTEFPMRGNLPNREPEFLSLWDKLNIYQKLREERKNADKYILHDGPPYANGHIHIGHALNKILKDILVKYESMQGKDAPFVPGWDCHGLPIEQQVEKELKKQKKRKEDIPKTEFRKLCREYASKFVEIQKEEFKRLGIIANWEKPYLTMRPSYQAQEIRELGRVFNKGIAYRGKKPVYWCIYDKTAEAEAEVEYAEKKDPSIYVAFKLVENPFDIEKAVYAVIWTTTPWTLPANLGIMVNPEFDYVFFDIGDKVYIVAKELLESFKEKTGLEGNVIKEKKGKDLEFLEYEHPFIDRVSKIYLSEFVELGTGTGLVHMAPGHGQEDYIIGQRYGVEAFAPVDDEGRFTKQAPEWLYGLRVFDANEKIIEKLKEVGALLHVEYIKHSYPHCWRCKNPVIFRATPQWFIAIDAVLEGGDTLRGKALKEIERVNWIPSWGENRIKSMVENRPDWCISRQRVWGVPIAVFYCKECDAIADDPEIFEHIANLVENNEFGADIWFEKDVKELLPEGYKCKKCGSTEFKKEEDILDVWFDSGVSHASVLKTGFWEELRWPADMYLEGSDQHRGWFQSSLLESIASYNRAPYDNVLTHGFTLDEKGRKMSKSLNNVIPPEKIIKQYGADILRLWVVTEDYTEDIKIGNNLIKRVADDYKKLRNTFRYFLGNLYDFNPSTDKVKYEDLLEIDKWILSKLQKLIDLSHQYYGQYTFYKIYHTVKQFVIVDLSAIYLDILKDRLYVYAPNSIERRSAQTVLWELLNALVKILAPIISFTAEEIWQHVRKFAPEVKESVHLEIMPKPNEEYIDENLEEIYLKLLKVREDVLKALEDARQKDVIRHPYEAKVIIKLPEEYKNLIEKRLDWIKFFFTVSQTELSEEPKGDIVIEGEVATVAVQQAEGEKCPRCWIYDTSVGKNGIPVCERCYLQLQKMNIDISQIKEEN</sequence>
<comment type="catalytic activity">
    <reaction evidence="9 10">
        <text>tRNA(Ile) + L-isoleucine + ATP = L-isoleucyl-tRNA(Ile) + AMP + diphosphate</text>
        <dbReference type="Rhea" id="RHEA:11060"/>
        <dbReference type="Rhea" id="RHEA-COMP:9666"/>
        <dbReference type="Rhea" id="RHEA-COMP:9695"/>
        <dbReference type="ChEBI" id="CHEBI:30616"/>
        <dbReference type="ChEBI" id="CHEBI:33019"/>
        <dbReference type="ChEBI" id="CHEBI:58045"/>
        <dbReference type="ChEBI" id="CHEBI:78442"/>
        <dbReference type="ChEBI" id="CHEBI:78528"/>
        <dbReference type="ChEBI" id="CHEBI:456215"/>
        <dbReference type="EC" id="6.1.1.5"/>
    </reaction>
</comment>
<dbReference type="EC" id="6.1.1.5" evidence="10"/>
<dbReference type="GO" id="GO:0008270">
    <property type="term" value="F:zinc ion binding"/>
    <property type="evidence" value="ECO:0007669"/>
    <property type="project" value="UniProtKB-UniRule"/>
</dbReference>
<feature type="binding site" evidence="10">
    <location>
        <position position="908"/>
    </location>
    <ligand>
        <name>Zn(2+)</name>
        <dbReference type="ChEBI" id="CHEBI:29105"/>
    </ligand>
</feature>
<feature type="binding site" evidence="10">
    <location>
        <position position="923"/>
    </location>
    <ligand>
        <name>Zn(2+)</name>
        <dbReference type="ChEBI" id="CHEBI:29105"/>
    </ligand>
</feature>
<evidence type="ECO:0000256" key="5">
    <source>
        <dbReference type="ARBA" id="ARBA00022840"/>
    </source>
</evidence>
<dbReference type="SUPFAM" id="SSF52374">
    <property type="entry name" value="Nucleotidylyl transferase"/>
    <property type="match status" value="1"/>
</dbReference>
<keyword evidence="7 10" id="KW-0030">Aminoacyl-tRNA synthetase</keyword>
<feature type="binding site" evidence="10">
    <location>
        <position position="905"/>
    </location>
    <ligand>
        <name>Zn(2+)</name>
        <dbReference type="ChEBI" id="CHEBI:29105"/>
    </ligand>
</feature>
<evidence type="ECO:0000256" key="4">
    <source>
        <dbReference type="ARBA" id="ARBA00022741"/>
    </source>
</evidence>
<dbReference type="InterPro" id="IPR023585">
    <property type="entry name" value="Ile-tRNA-ligase_type1"/>
</dbReference>
<evidence type="ECO:0000256" key="2">
    <source>
        <dbReference type="ARBA" id="ARBA00022490"/>
    </source>
</evidence>
<evidence type="ECO:0000259" key="13">
    <source>
        <dbReference type="Pfam" id="PF08264"/>
    </source>
</evidence>
<dbReference type="Proteomes" id="UP000280842">
    <property type="component" value="Unassembled WGS sequence"/>
</dbReference>
<gene>
    <name evidence="10" type="primary">ileS</name>
    <name evidence="14" type="ORF">CLV39_0240</name>
</gene>
<feature type="domain" description="Zinc finger FPG/IleRS-type" evidence="12">
    <location>
        <begin position="902"/>
        <end position="927"/>
    </location>
</feature>
<dbReference type="GO" id="GO:0005829">
    <property type="term" value="C:cytosol"/>
    <property type="evidence" value="ECO:0007669"/>
    <property type="project" value="TreeGrafter"/>
</dbReference>
<feature type="binding site" evidence="10">
    <location>
        <position position="568"/>
    </location>
    <ligand>
        <name>L-isoleucyl-5'-AMP</name>
        <dbReference type="ChEBI" id="CHEBI:178002"/>
    </ligand>
</feature>
<dbReference type="HAMAP" id="MF_02002">
    <property type="entry name" value="Ile_tRNA_synth_type1"/>
    <property type="match status" value="1"/>
</dbReference>
<evidence type="ECO:0000256" key="10">
    <source>
        <dbReference type="HAMAP-Rule" id="MF_02002"/>
    </source>
</evidence>
<dbReference type="Gene3D" id="1.10.730.20">
    <property type="match status" value="1"/>
</dbReference>
<dbReference type="Gene3D" id="1.10.10.830">
    <property type="entry name" value="Ile-tRNA synthetase CP2 domain-like"/>
    <property type="match status" value="1"/>
</dbReference>
<comment type="similarity">
    <text evidence="1 10">Belongs to the class-I aminoacyl-tRNA synthetase family. IleS type 1 subfamily.</text>
</comment>
<dbReference type="Pfam" id="PF00133">
    <property type="entry name" value="tRNA-synt_1"/>
    <property type="match status" value="1"/>
</dbReference>
<comment type="caution">
    <text evidence="14">The sequence shown here is derived from an EMBL/GenBank/DDBJ whole genome shotgun (WGS) entry which is preliminary data.</text>
</comment>
<dbReference type="InterPro" id="IPR014729">
    <property type="entry name" value="Rossmann-like_a/b/a_fold"/>
</dbReference>
<evidence type="ECO:0000256" key="7">
    <source>
        <dbReference type="ARBA" id="ARBA00023146"/>
    </source>
</evidence>
<dbReference type="RefSeq" id="WP_121922398.1">
    <property type="nucleotide sequence ID" value="NZ_REFO01000010.1"/>
</dbReference>
<dbReference type="OrthoDB" id="9810365at2"/>